<dbReference type="PROSITE" id="PS50043">
    <property type="entry name" value="HTH_LUXR_2"/>
    <property type="match status" value="1"/>
</dbReference>
<dbReference type="InterPro" id="IPR016032">
    <property type="entry name" value="Sig_transdc_resp-reg_C-effctor"/>
</dbReference>
<evidence type="ECO:0000256" key="1">
    <source>
        <dbReference type="ARBA" id="ARBA00022741"/>
    </source>
</evidence>
<evidence type="ECO:0000256" key="2">
    <source>
        <dbReference type="ARBA" id="ARBA00022840"/>
    </source>
</evidence>
<comment type="caution">
    <text evidence="5">The sequence shown here is derived from an EMBL/GenBank/DDBJ whole genome shotgun (WGS) entry which is preliminary data.</text>
</comment>
<organism evidence="5 6">
    <name type="scientific">Conexibacter stalactiti</name>
    <dbReference type="NCBI Taxonomy" id="1940611"/>
    <lineage>
        <taxon>Bacteria</taxon>
        <taxon>Bacillati</taxon>
        <taxon>Actinomycetota</taxon>
        <taxon>Thermoleophilia</taxon>
        <taxon>Solirubrobacterales</taxon>
        <taxon>Conexibacteraceae</taxon>
        <taxon>Conexibacter</taxon>
    </lineage>
</organism>
<feature type="compositionally biased region" description="Low complexity" evidence="3">
    <location>
        <begin position="318"/>
        <end position="337"/>
    </location>
</feature>
<dbReference type="PRINTS" id="PR00038">
    <property type="entry name" value="HTHLUXR"/>
</dbReference>
<evidence type="ECO:0000259" key="4">
    <source>
        <dbReference type="PROSITE" id="PS50043"/>
    </source>
</evidence>
<evidence type="ECO:0000256" key="3">
    <source>
        <dbReference type="SAM" id="MobiDB-lite"/>
    </source>
</evidence>
<dbReference type="Gene3D" id="1.10.10.10">
    <property type="entry name" value="Winged helix-like DNA-binding domain superfamily/Winged helix DNA-binding domain"/>
    <property type="match status" value="1"/>
</dbReference>
<dbReference type="Gene3D" id="1.25.40.10">
    <property type="entry name" value="Tetratricopeptide repeat domain"/>
    <property type="match status" value="1"/>
</dbReference>
<dbReference type="SMART" id="SM00421">
    <property type="entry name" value="HTH_LUXR"/>
    <property type="match status" value="1"/>
</dbReference>
<dbReference type="Proteomes" id="UP001284601">
    <property type="component" value="Unassembled WGS sequence"/>
</dbReference>
<dbReference type="InterPro" id="IPR041664">
    <property type="entry name" value="AAA_16"/>
</dbReference>
<reference evidence="6" key="1">
    <citation type="submission" date="2023-07" db="EMBL/GenBank/DDBJ databases">
        <title>Conexibacter stalactiti sp. nov., isolated from stalactites in a lava cave and emended description of the genus Conexibacter.</title>
        <authorList>
            <person name="Lee S.D."/>
        </authorList>
    </citation>
    <scope>NUCLEOTIDE SEQUENCE [LARGE SCALE GENOMIC DNA]</scope>
    <source>
        <strain evidence="6">KCTC 39840</strain>
    </source>
</reference>
<sequence length="972" mass="100116">MLRPGTEAGRLVGRAAELERLGVLLDRARGGRGGSLVVEGTPGVGKSALLRALGAPDLLVLSTTGVESEVGLPFAGLAELVAPVIAHGDGLPEAQRAALRAALALDAPAGAERVLVLQALVALLETAASGRALLLLVDDVQWLDASSQEAIAFLARRAERLPLALVAVRSLRGEPYAPWPEVPRLRLSDLAREDALALARAGGLAPAVAEALVDAVGGNPLALVEAPAELSAAQRDGIAALPDPLPTGERLRRAYAARVAALPAPTQAALLLAAASSDGDTATLLRALGGAADAGRGADDADRGAGAVDRGADDADRGAGAVDRGAGAVDRGAGAVDRGADDADRGAGAVTIFEPAEDAGLIALAATRVRFSHPLVRAAVYHAATPGRRRAAHRALAAAGTPQTRAWHLAAAATAPDEQLAAALETLGHEARERGATATAIAVLERAAQLSPEPAQAAARTIAAAGTANVASQPARARALIEALLPTLDDPLTRADAQFVRGAAMLQSGHPQDAYALLEDEAARIAVRDPTRAALLLTQASVAVMSSGPVQRLAELAAQAQTLAPEWVAHAPAVLRAEALSGLGDHRRAKALLAEQARALHDADPVGPGHEVVSIAALSMIWMEQYDDAQRLLVRLVETARAKGAVAALALPLSVLATVHIRRAEFDVAGDLAGEAVALSDAGLEGWTRALALTAAAFVEAHRGEADACRAHAATVLELSAGLGMTSTAATGEQALGMLALGLGETETAIVHLERARAHTERFGSRDPSFLYTSGDLVDVYVRTGRDDDARVIAAELAAGAELTGGAWAAAATARSRGLLDGDERIDAHLAVALAAHARIDSPFELARTQLCFGERLRRARRRADARTLLEAAHASFTAFGTTGWAQRAAAELAATGLPRDGDATAEPTTADALTARERAVCELVAGGATNREAATALFLSPRTVEHHLRQAYRKLGVRSRTELAVRWREVG</sequence>
<dbReference type="RefSeq" id="WP_318594979.1">
    <property type="nucleotide sequence ID" value="NZ_JAWSTH010000001.1"/>
</dbReference>
<keyword evidence="6" id="KW-1185">Reference proteome</keyword>
<dbReference type="PANTHER" id="PTHR16305:SF35">
    <property type="entry name" value="TRANSCRIPTIONAL ACTIVATOR DOMAIN"/>
    <property type="match status" value="1"/>
</dbReference>
<dbReference type="SUPFAM" id="SSF52540">
    <property type="entry name" value="P-loop containing nucleoside triphosphate hydrolases"/>
    <property type="match status" value="1"/>
</dbReference>
<dbReference type="InterPro" id="IPR000792">
    <property type="entry name" value="Tscrpt_reg_LuxR_C"/>
</dbReference>
<evidence type="ECO:0000313" key="5">
    <source>
        <dbReference type="EMBL" id="MDW5592720.1"/>
    </source>
</evidence>
<dbReference type="PANTHER" id="PTHR16305">
    <property type="entry name" value="TESTICULAR SOLUBLE ADENYLYL CYCLASE"/>
    <property type="match status" value="1"/>
</dbReference>
<dbReference type="EMBL" id="JAWSTH010000001">
    <property type="protein sequence ID" value="MDW5592720.1"/>
    <property type="molecule type" value="Genomic_DNA"/>
</dbReference>
<protein>
    <submittedName>
        <fullName evidence="5">LuxR family transcriptional regulator</fullName>
    </submittedName>
</protein>
<evidence type="ECO:0000313" key="6">
    <source>
        <dbReference type="Proteomes" id="UP001284601"/>
    </source>
</evidence>
<dbReference type="InterPro" id="IPR027417">
    <property type="entry name" value="P-loop_NTPase"/>
</dbReference>
<dbReference type="Pfam" id="PF00196">
    <property type="entry name" value="GerE"/>
    <property type="match status" value="1"/>
</dbReference>
<accession>A0ABU4HHC7</accession>
<feature type="domain" description="HTH luxR-type" evidence="4">
    <location>
        <begin position="907"/>
        <end position="972"/>
    </location>
</feature>
<keyword evidence="1" id="KW-0547">Nucleotide-binding</keyword>
<name>A0ABU4HHC7_9ACTN</name>
<keyword evidence="2" id="KW-0067">ATP-binding</keyword>
<proteinExistence type="predicted"/>
<dbReference type="SUPFAM" id="SSF46894">
    <property type="entry name" value="C-terminal effector domain of the bipartite response regulators"/>
    <property type="match status" value="1"/>
</dbReference>
<dbReference type="Pfam" id="PF13191">
    <property type="entry name" value="AAA_16"/>
    <property type="match status" value="1"/>
</dbReference>
<dbReference type="InterPro" id="IPR011990">
    <property type="entry name" value="TPR-like_helical_dom_sf"/>
</dbReference>
<dbReference type="InterPro" id="IPR036388">
    <property type="entry name" value="WH-like_DNA-bd_sf"/>
</dbReference>
<gene>
    <name evidence="5" type="ORF">R7226_00125</name>
</gene>
<feature type="region of interest" description="Disordered" evidence="3">
    <location>
        <begin position="292"/>
        <end position="341"/>
    </location>
</feature>
<dbReference type="CDD" id="cd06170">
    <property type="entry name" value="LuxR_C_like"/>
    <property type="match status" value="1"/>
</dbReference>